<dbReference type="SUPFAM" id="SSF49452">
    <property type="entry name" value="Starch-binding domain-like"/>
    <property type="match status" value="1"/>
</dbReference>
<name>A0A543DRT5_9PSEU</name>
<dbReference type="GO" id="GO:0030246">
    <property type="term" value="F:carbohydrate binding"/>
    <property type="evidence" value="ECO:0007669"/>
    <property type="project" value="InterPro"/>
</dbReference>
<dbReference type="InterPro" id="IPR013784">
    <property type="entry name" value="Carb-bd-like_fold"/>
</dbReference>
<dbReference type="Pfam" id="PF04264">
    <property type="entry name" value="YceI"/>
    <property type="match status" value="1"/>
</dbReference>
<dbReference type="InterPro" id="IPR007372">
    <property type="entry name" value="Lipid/polyisoprenoid-bd_YceI"/>
</dbReference>
<dbReference type="EMBL" id="VFPA01000002">
    <property type="protein sequence ID" value="TQM12038.1"/>
    <property type="molecule type" value="Genomic_DNA"/>
</dbReference>
<dbReference type="Gene3D" id="2.40.128.110">
    <property type="entry name" value="Lipid/polyisoprenoid-binding, YceI-like"/>
    <property type="match status" value="1"/>
</dbReference>
<comment type="caution">
    <text evidence="3">The sequence shown here is derived from an EMBL/GenBank/DDBJ whole genome shotgun (WGS) entry which is preliminary data.</text>
</comment>
<sequence length="268" mass="27851">MNGGAVTGRLTTPDGWPIAGGTVTAVDSTGGQGARTTSGDDGHFLLDGLATGAYTLVVASAGHEPVASSVAVADGGITPLGVLELARAGGAVLPAPGTWTIDPQHSSIRATALHLGMSRIHGRVRRFGGRIEVADPLEGSSVEVTMDPGSVHSDDPDRDAHLRSADFLDVERHREIGYKSEGLRRLDAEHWILDGVLTLKDVSAPVPLHVVYGGTGPDLFGGVRAAFSASTEIARDDFAVSWNQSVLSGVLAVGRTLRIEIDIQAVRS</sequence>
<dbReference type="Proteomes" id="UP000315677">
    <property type="component" value="Unassembled WGS sequence"/>
</dbReference>
<dbReference type="Pfam" id="PF13620">
    <property type="entry name" value="CarboxypepD_reg"/>
    <property type="match status" value="1"/>
</dbReference>
<keyword evidence="4" id="KW-1185">Reference proteome</keyword>
<dbReference type="InterPro" id="IPR036761">
    <property type="entry name" value="TTHA0802/YceI-like_sf"/>
</dbReference>
<evidence type="ECO:0000313" key="4">
    <source>
        <dbReference type="Proteomes" id="UP000315677"/>
    </source>
</evidence>
<evidence type="ECO:0000259" key="2">
    <source>
        <dbReference type="SMART" id="SM00867"/>
    </source>
</evidence>
<reference evidence="3 4" key="1">
    <citation type="submission" date="2019-06" db="EMBL/GenBank/DDBJ databases">
        <title>Sequencing the genomes of 1000 actinobacteria strains.</title>
        <authorList>
            <person name="Klenk H.-P."/>
        </authorList>
    </citation>
    <scope>NUCLEOTIDE SEQUENCE [LARGE SCALE GENOMIC DNA]</scope>
    <source>
        <strain evidence="3 4">DSM 45301</strain>
    </source>
</reference>
<feature type="domain" description="Lipid/polyisoprenoid-binding YceI-like" evidence="2">
    <location>
        <begin position="98"/>
        <end position="266"/>
    </location>
</feature>
<evidence type="ECO:0000256" key="1">
    <source>
        <dbReference type="ARBA" id="ARBA00008812"/>
    </source>
</evidence>
<dbReference type="Gene3D" id="2.60.40.1120">
    <property type="entry name" value="Carboxypeptidase-like, regulatory domain"/>
    <property type="match status" value="1"/>
</dbReference>
<dbReference type="PANTHER" id="PTHR34406">
    <property type="entry name" value="PROTEIN YCEI"/>
    <property type="match status" value="1"/>
</dbReference>
<protein>
    <submittedName>
        <fullName evidence="3">Polyisoprenoid-binding protein YceI</fullName>
    </submittedName>
</protein>
<comment type="similarity">
    <text evidence="1">Belongs to the UPF0312 family.</text>
</comment>
<dbReference type="RefSeq" id="WP_142056431.1">
    <property type="nucleotide sequence ID" value="NZ_VFPA01000002.1"/>
</dbReference>
<dbReference type="AlphaFoldDB" id="A0A543DRT5"/>
<organism evidence="3 4">
    <name type="scientific">Pseudonocardia kunmingensis</name>
    <dbReference type="NCBI Taxonomy" id="630975"/>
    <lineage>
        <taxon>Bacteria</taxon>
        <taxon>Bacillati</taxon>
        <taxon>Actinomycetota</taxon>
        <taxon>Actinomycetes</taxon>
        <taxon>Pseudonocardiales</taxon>
        <taxon>Pseudonocardiaceae</taxon>
        <taxon>Pseudonocardia</taxon>
    </lineage>
</organism>
<gene>
    <name evidence="3" type="ORF">FB558_4615</name>
</gene>
<dbReference type="OrthoDB" id="9811006at2"/>
<accession>A0A543DRT5</accession>
<evidence type="ECO:0000313" key="3">
    <source>
        <dbReference type="EMBL" id="TQM12038.1"/>
    </source>
</evidence>
<dbReference type="SUPFAM" id="SSF101874">
    <property type="entry name" value="YceI-like"/>
    <property type="match status" value="1"/>
</dbReference>
<dbReference type="PANTHER" id="PTHR34406:SF1">
    <property type="entry name" value="PROTEIN YCEI"/>
    <property type="match status" value="1"/>
</dbReference>
<proteinExistence type="inferred from homology"/>
<dbReference type="SMART" id="SM00867">
    <property type="entry name" value="YceI"/>
    <property type="match status" value="1"/>
</dbReference>